<gene>
    <name evidence="3" type="ORF">MettiDRAFT_0394</name>
</gene>
<reference evidence="3 4" key="1">
    <citation type="submission" date="2013-08" db="EMBL/GenBank/DDBJ databases">
        <authorList>
            <consortium name="DOE Joint Genome Institute"/>
            <person name="Eisen J."/>
            <person name="Huntemann M."/>
            <person name="Han J."/>
            <person name="Chen A."/>
            <person name="Kyrpides N."/>
            <person name="Mavromatis K."/>
            <person name="Markowitz V."/>
            <person name="Palaniappan K."/>
            <person name="Ivanova N."/>
            <person name="Schaumberg A."/>
            <person name="Pati A."/>
            <person name="Liolios K."/>
            <person name="Nordberg H.P."/>
            <person name="Cantor M.N."/>
            <person name="Hua S.X."/>
            <person name="Woyke T."/>
        </authorList>
    </citation>
    <scope>NUCLEOTIDE SEQUENCE [LARGE SCALE GENOMIC DNA]</scope>
    <source>
        <strain evidence="3 4">DSM 2278</strain>
    </source>
</reference>
<dbReference type="STRING" id="1090322.MettiDRAFT_0394"/>
<sequence length="230" mass="25310">MFFRCLVRMVVRMKTKTNFNVKRVFALSLASIFLLTATLSMTAMATEDTVVIPYGDSGYKYKIIDKDESDDFTTFNFDDSEFASGIAGFGSIYSGCVLTDEQYVKTEWPVNTYIAVRKELNLPAGTSNMKISVAIDNDVQIFVNGVDVSNGMQTHEGCPSLGSFVFEVDDSILLEGTNLIAIKGRDRGTASFLDIKVTADVPNTEEIPEFPTIALPIAAIIGLAFVFKRE</sequence>
<keyword evidence="1" id="KW-0812">Transmembrane</keyword>
<dbReference type="Proteomes" id="UP000019483">
    <property type="component" value="Unassembled WGS sequence"/>
</dbReference>
<proteinExistence type="predicted"/>
<evidence type="ECO:0000259" key="2">
    <source>
        <dbReference type="Pfam" id="PF26596"/>
    </source>
</evidence>
<dbReference type="NCBIfam" id="TIGR03024">
    <property type="entry name" value="arch_PEF_CTERM"/>
    <property type="match status" value="1"/>
</dbReference>
<name>W9DMT3_METTI</name>
<dbReference type="AlphaFoldDB" id="W9DMT3"/>
<keyword evidence="1" id="KW-0472">Membrane</keyword>
<accession>W9DMT3</accession>
<comment type="caution">
    <text evidence="3">The sequence shown here is derived from an EMBL/GenBank/DDBJ whole genome shotgun (WGS) entry which is preliminary data.</text>
</comment>
<feature type="transmembrane region" description="Helical" evidence="1">
    <location>
        <begin position="210"/>
        <end position="227"/>
    </location>
</feature>
<keyword evidence="1" id="KW-1133">Transmembrane helix</keyword>
<evidence type="ECO:0000256" key="1">
    <source>
        <dbReference type="SAM" id="Phobius"/>
    </source>
</evidence>
<dbReference type="InterPro" id="IPR017474">
    <property type="entry name" value="PEF_CTERM_C"/>
</dbReference>
<organism evidence="3 4">
    <name type="scientific">Methanolobus tindarius DSM 2278</name>
    <dbReference type="NCBI Taxonomy" id="1090322"/>
    <lineage>
        <taxon>Archaea</taxon>
        <taxon>Methanobacteriati</taxon>
        <taxon>Methanobacteriota</taxon>
        <taxon>Stenosarchaea group</taxon>
        <taxon>Methanomicrobia</taxon>
        <taxon>Methanosarcinales</taxon>
        <taxon>Methanosarcinaceae</taxon>
        <taxon>Methanolobus</taxon>
    </lineage>
</organism>
<dbReference type="EMBL" id="AZAJ01000001">
    <property type="protein sequence ID" value="ETA66989.1"/>
    <property type="molecule type" value="Genomic_DNA"/>
</dbReference>
<evidence type="ECO:0000313" key="3">
    <source>
        <dbReference type="EMBL" id="ETA66989.1"/>
    </source>
</evidence>
<dbReference type="Gene3D" id="2.60.120.260">
    <property type="entry name" value="Galactose-binding domain-like"/>
    <property type="match status" value="1"/>
</dbReference>
<evidence type="ECO:0000313" key="4">
    <source>
        <dbReference type="Proteomes" id="UP000019483"/>
    </source>
</evidence>
<feature type="domain" description="PEF-CTERM protein sorting" evidence="2">
    <location>
        <begin position="207"/>
        <end position="229"/>
    </location>
</feature>
<keyword evidence="4" id="KW-1185">Reference proteome</keyword>
<protein>
    <recommendedName>
        <fullName evidence="2">PEF-CTERM protein sorting domain-containing protein</fullName>
    </recommendedName>
</protein>
<dbReference type="Pfam" id="PF26596">
    <property type="entry name" value="PEF-CTERM_ARCH"/>
    <property type="match status" value="1"/>
</dbReference>